<feature type="compositionally biased region" description="Basic and acidic residues" evidence="1">
    <location>
        <begin position="204"/>
        <end position="215"/>
    </location>
</feature>
<evidence type="ECO:0000313" key="4">
    <source>
        <dbReference type="Proteomes" id="UP000070544"/>
    </source>
</evidence>
<dbReference type="SMART" id="SM00580">
    <property type="entry name" value="PUG"/>
    <property type="match status" value="1"/>
</dbReference>
<gene>
    <name evidence="3" type="ORF">M427DRAFT_52497</name>
</gene>
<dbReference type="SUPFAM" id="SSF143503">
    <property type="entry name" value="PUG domain-like"/>
    <property type="match status" value="1"/>
</dbReference>
<dbReference type="Gene3D" id="1.20.58.2190">
    <property type="match status" value="1"/>
</dbReference>
<keyword evidence="4" id="KW-1185">Reference proteome</keyword>
<dbReference type="EMBL" id="KQ965736">
    <property type="protein sequence ID" value="KXS20256.1"/>
    <property type="molecule type" value="Genomic_DNA"/>
</dbReference>
<dbReference type="OMA" id="LCERAQQ"/>
<dbReference type="InterPro" id="IPR036339">
    <property type="entry name" value="PUB-like_dom_sf"/>
</dbReference>
<dbReference type="PANTHER" id="PTHR23153">
    <property type="entry name" value="UBX-RELATED"/>
    <property type="match status" value="1"/>
</dbReference>
<accession>A0A139AU36</accession>
<organism evidence="3 4">
    <name type="scientific">Gonapodya prolifera (strain JEL478)</name>
    <name type="common">Monoblepharis prolifera</name>
    <dbReference type="NCBI Taxonomy" id="1344416"/>
    <lineage>
        <taxon>Eukaryota</taxon>
        <taxon>Fungi</taxon>
        <taxon>Fungi incertae sedis</taxon>
        <taxon>Chytridiomycota</taxon>
        <taxon>Chytridiomycota incertae sedis</taxon>
        <taxon>Monoblepharidomycetes</taxon>
        <taxon>Monoblepharidales</taxon>
        <taxon>Gonapodyaceae</taxon>
        <taxon>Gonapodya</taxon>
    </lineage>
</organism>
<feature type="domain" description="PUB" evidence="2">
    <location>
        <begin position="56"/>
        <end position="122"/>
    </location>
</feature>
<name>A0A139AU36_GONPJ</name>
<dbReference type="STRING" id="1344416.A0A139AU36"/>
<dbReference type="Pfam" id="PF09409">
    <property type="entry name" value="PUB"/>
    <property type="match status" value="1"/>
</dbReference>
<proteinExistence type="predicted"/>
<sequence>MQSPANAAPSSTQTAAVAVSLPQDGSTQTSAQFEQLVRRLLTSTIIRDNPPAVYAPCLATVLKIVSNILENPDDPKFRLVKARNPAFQRAVVACRGGTDLLTLTGFLKRVKDFEEYWTWSTDAECRPLAIPPAAELRLVILSSLLAHHAVKSHNEAELARVRKLEASRAEEERKRQVLAQIDEDRERRKLAEARRKAAAAAELVRPRSPGDRSETQTETEMMPGEFKEEDESDLVDGGAGGQMVKVEMDE</sequence>
<dbReference type="InterPro" id="IPR018997">
    <property type="entry name" value="PUB_domain"/>
</dbReference>
<dbReference type="CDD" id="cd09212">
    <property type="entry name" value="PUB"/>
    <property type="match status" value="1"/>
</dbReference>
<protein>
    <recommendedName>
        <fullName evidence="2">PUB domain-containing protein</fullName>
    </recommendedName>
</protein>
<evidence type="ECO:0000313" key="3">
    <source>
        <dbReference type="EMBL" id="KXS20256.1"/>
    </source>
</evidence>
<evidence type="ECO:0000259" key="2">
    <source>
        <dbReference type="Pfam" id="PF09409"/>
    </source>
</evidence>
<dbReference type="AlphaFoldDB" id="A0A139AU36"/>
<evidence type="ECO:0000256" key="1">
    <source>
        <dbReference type="SAM" id="MobiDB-lite"/>
    </source>
</evidence>
<dbReference type="OrthoDB" id="49605at2759"/>
<reference evidence="3 4" key="1">
    <citation type="journal article" date="2015" name="Genome Biol. Evol.">
        <title>Phylogenomic analyses indicate that early fungi evolved digesting cell walls of algal ancestors of land plants.</title>
        <authorList>
            <person name="Chang Y."/>
            <person name="Wang S."/>
            <person name="Sekimoto S."/>
            <person name="Aerts A.L."/>
            <person name="Choi C."/>
            <person name="Clum A."/>
            <person name="LaButti K.M."/>
            <person name="Lindquist E.A."/>
            <person name="Yee Ngan C."/>
            <person name="Ohm R.A."/>
            <person name="Salamov A.A."/>
            <person name="Grigoriev I.V."/>
            <person name="Spatafora J.W."/>
            <person name="Berbee M.L."/>
        </authorList>
    </citation>
    <scope>NUCLEOTIDE SEQUENCE [LARGE SCALE GENOMIC DNA]</scope>
    <source>
        <strain evidence="3 4">JEL478</strain>
    </source>
</reference>
<dbReference type="Proteomes" id="UP000070544">
    <property type="component" value="Unassembled WGS sequence"/>
</dbReference>
<dbReference type="GO" id="GO:0005737">
    <property type="term" value="C:cytoplasm"/>
    <property type="evidence" value="ECO:0007669"/>
    <property type="project" value="TreeGrafter"/>
</dbReference>
<dbReference type="PANTHER" id="PTHR23153:SF38">
    <property type="entry name" value="UBX DOMAIN-CONTAINING PROTEIN 6"/>
    <property type="match status" value="1"/>
</dbReference>
<feature type="region of interest" description="Disordered" evidence="1">
    <location>
        <begin position="198"/>
        <end position="250"/>
    </location>
</feature>